<dbReference type="AlphaFoldDB" id="A0A6G8APY3"/>
<dbReference type="KEGG" id="vhy:G7082_00030"/>
<dbReference type="Proteomes" id="UP000501747">
    <property type="component" value="Chromosome"/>
</dbReference>
<dbReference type="RefSeq" id="WP_166033141.1">
    <property type="nucleotide sequence ID" value="NZ_CP049887.1"/>
</dbReference>
<keyword evidence="2" id="KW-1185">Reference proteome</keyword>
<dbReference type="EMBL" id="CP049887">
    <property type="protein sequence ID" value="QIL47029.1"/>
    <property type="molecule type" value="Genomic_DNA"/>
</dbReference>
<gene>
    <name evidence="1" type="ORF">G7082_00030</name>
</gene>
<proteinExistence type="predicted"/>
<name>A0A6G8APY3_9ENTE</name>
<accession>A0A6G8APY3</accession>
<evidence type="ECO:0000313" key="2">
    <source>
        <dbReference type="Proteomes" id="UP000501747"/>
    </source>
</evidence>
<reference evidence="1 2" key="1">
    <citation type="submission" date="2020-03" db="EMBL/GenBank/DDBJ databases">
        <title>Vagococcus sp. nov., isolated from beetles.</title>
        <authorList>
            <person name="Hyun D.-W."/>
            <person name="Bae J.-W."/>
        </authorList>
    </citation>
    <scope>NUCLEOTIDE SEQUENCE [LARGE SCALE GENOMIC DNA]</scope>
    <source>
        <strain evidence="1 2">HDW17B</strain>
    </source>
</reference>
<evidence type="ECO:0008006" key="3">
    <source>
        <dbReference type="Google" id="ProtNLM"/>
    </source>
</evidence>
<organism evidence="1 2">
    <name type="scientific">Vagococcus hydrophili</name>
    <dbReference type="NCBI Taxonomy" id="2714947"/>
    <lineage>
        <taxon>Bacteria</taxon>
        <taxon>Bacillati</taxon>
        <taxon>Bacillota</taxon>
        <taxon>Bacilli</taxon>
        <taxon>Lactobacillales</taxon>
        <taxon>Enterococcaceae</taxon>
        <taxon>Vagococcus</taxon>
    </lineage>
</organism>
<evidence type="ECO:0000313" key="1">
    <source>
        <dbReference type="EMBL" id="QIL47029.1"/>
    </source>
</evidence>
<protein>
    <recommendedName>
        <fullName evidence="3">Peptidase S74 domain-containing protein</fullName>
    </recommendedName>
</protein>
<sequence length="576" mass="65261">MLKSSIKFNEAFEKNVRKVYARVTIGDKSFTEADIFTIDFESGSVNGPGYQIGSVFSDLVKIKFDKVIRDLKELDKVIVETGIEREQIEDKKQPLFNSKVRSLRIGQGKLNKMFYDNPIEYVRLGTFYISEHADINENDNTTTITCMDAIIYFEQPYKPTIKFPADIFDVSVDIAGQVGVQINTQSFSSLPNKTIKLPEQMTARQLIGYIAQFACGFIKISKFGVLELKTPKSTEKIIDSSLYYQKGLSKNDLKYRIDGILNRNQITSKEIISGKTSGSQLVIENPFIEQSDLDKLFNLVKNVEYYPFTLQWYGLPSIEAGDWLIIEDIDNNQYRVPNLSYKLHYNGGLKATSSAETQSQSSELNIFEGPLNREIVRLNKEVTSNKENSITKEDIIEKINLSEESLDGKPLQISGNKVTINNYTKIEDGSVKDEAIESLNAKKIKGNTSGNKMDIDFDNESIKFNKPNNSLIEFKNGDLFFDNYSDLYQKINSADVIDYRKVDLDIVLNAINSTDVYMFDGDKILNKLGLIDDIEINIDNLFKTDDGNISLTQVVMSLLVAVKNLNSELEKIKRGD</sequence>